<feature type="region of interest" description="Disordered" evidence="1">
    <location>
        <begin position="26"/>
        <end position="123"/>
    </location>
</feature>
<name>A0ABR3T553_9PEZI</name>
<feature type="compositionally biased region" description="Polar residues" evidence="1">
    <location>
        <begin position="88"/>
        <end position="106"/>
    </location>
</feature>
<accession>A0ABR3T553</accession>
<evidence type="ECO:0008006" key="4">
    <source>
        <dbReference type="Google" id="ProtNLM"/>
    </source>
</evidence>
<comment type="caution">
    <text evidence="2">The sequence shown here is derived from an EMBL/GenBank/DDBJ whole genome shotgun (WGS) entry which is preliminary data.</text>
</comment>
<sequence length="524" mass="57561">MASARHDELDALSQWSKGRSSQFTAVLAFGGSQRPGTKGSLGKLQLRSNPNATQESGDDQQNESLDKSSPADEQSWGPADQSPAVAGPSNTNKASSTAAWDTQDGVTSEEAAPSPEPAGDATDTLEDDAEALAEQLLQQKDTGFDVQVDFVSFPEFDSCIEIKVRQFWPHPTKPGKQKSRVAKIMLYRDSVSGPLTFSGFANNAREWASRFEVPVSDMFKLNTAARTYGQRLWEITIPYLPVGTSLQNVYSVNDEGSEDTIWGRLRRSLAEPGELKILVHAEGVNKTVEGMNSEFEELRAADPTDAWFPDARRKFIQPGMIVGKDDRPQVKLGEHNTFPDFDRYLLVAGHACVGEQDCVVTESQPFCAPLRVLELPGSSGSVYFGFICDLPEGRRLNSGDTMRVHPKDATCEIDDDSAWSAQAIDPLPFASLSDTSIILYRSHPDNIWDDLDMGDITKVESLKTFQDALSAVTNAPAETATFRVDTSEKVFKKQIAALRQLTDNKNGTYNCERELLLANHPSLL</sequence>
<feature type="compositionally biased region" description="Polar residues" evidence="1">
    <location>
        <begin position="46"/>
        <end position="55"/>
    </location>
</feature>
<organism evidence="2 3">
    <name type="scientific">Diplodia intermedia</name>
    <dbReference type="NCBI Taxonomy" id="856260"/>
    <lineage>
        <taxon>Eukaryota</taxon>
        <taxon>Fungi</taxon>
        <taxon>Dikarya</taxon>
        <taxon>Ascomycota</taxon>
        <taxon>Pezizomycotina</taxon>
        <taxon>Dothideomycetes</taxon>
        <taxon>Dothideomycetes incertae sedis</taxon>
        <taxon>Botryosphaeriales</taxon>
        <taxon>Botryosphaeriaceae</taxon>
        <taxon>Diplodia</taxon>
    </lineage>
</organism>
<evidence type="ECO:0000313" key="3">
    <source>
        <dbReference type="Proteomes" id="UP001521184"/>
    </source>
</evidence>
<protein>
    <recommendedName>
        <fullName evidence="4">Protection of telomeres protein 1</fullName>
    </recommendedName>
</protein>
<keyword evidence="3" id="KW-1185">Reference proteome</keyword>
<proteinExistence type="predicted"/>
<gene>
    <name evidence="2" type="ORF">SLS58_010766</name>
</gene>
<reference evidence="2 3" key="1">
    <citation type="journal article" date="2023" name="Plant Dis.">
        <title>First Report of Diplodia intermedia Causing Canker and Dieback Diseases on Apple Trees in Canada.</title>
        <authorList>
            <person name="Ellouze W."/>
            <person name="Ilyukhin E."/>
            <person name="Sulman M."/>
            <person name="Ali S."/>
        </authorList>
    </citation>
    <scope>NUCLEOTIDE SEQUENCE [LARGE SCALE GENOMIC DNA]</scope>
    <source>
        <strain evidence="2 3">M45-28</strain>
    </source>
</reference>
<dbReference type="EMBL" id="JAKEKT020000136">
    <property type="protein sequence ID" value="KAL1634261.1"/>
    <property type="molecule type" value="Genomic_DNA"/>
</dbReference>
<evidence type="ECO:0000313" key="2">
    <source>
        <dbReference type="EMBL" id="KAL1634261.1"/>
    </source>
</evidence>
<evidence type="ECO:0000256" key="1">
    <source>
        <dbReference type="SAM" id="MobiDB-lite"/>
    </source>
</evidence>
<dbReference type="Proteomes" id="UP001521184">
    <property type="component" value="Unassembled WGS sequence"/>
</dbReference>